<accession>A0A919S997</accession>
<dbReference type="Proteomes" id="UP000681340">
    <property type="component" value="Unassembled WGS sequence"/>
</dbReference>
<feature type="region of interest" description="Disordered" evidence="1">
    <location>
        <begin position="22"/>
        <end position="58"/>
    </location>
</feature>
<dbReference type="EMBL" id="BOQL01000018">
    <property type="protein sequence ID" value="GIM66057.1"/>
    <property type="molecule type" value="Genomic_DNA"/>
</dbReference>
<evidence type="ECO:0000256" key="1">
    <source>
        <dbReference type="SAM" id="MobiDB-lite"/>
    </source>
</evidence>
<comment type="caution">
    <text evidence="2">The sequence shown here is derived from an EMBL/GenBank/DDBJ whole genome shotgun (WGS) entry which is preliminary data.</text>
</comment>
<dbReference type="AlphaFoldDB" id="A0A919S997"/>
<proteinExistence type="predicted"/>
<evidence type="ECO:0000313" key="3">
    <source>
        <dbReference type="Proteomes" id="UP000681340"/>
    </source>
</evidence>
<dbReference type="PROSITE" id="PS51257">
    <property type="entry name" value="PROKAR_LIPOPROTEIN"/>
    <property type="match status" value="1"/>
</dbReference>
<keyword evidence="3" id="KW-1185">Reference proteome</keyword>
<gene>
    <name evidence="2" type="ORF">Aau02nite_21480</name>
</gene>
<sequence length="144" mass="14261">MRGVIRGAAAALALTVAGCSVEQPAGQPPAPSASAQAPSPTSSPAPAPSPTRSAADGTDVRACFDGTCEITVTGKKRIPLTTKLGVSGLTVSVAGPSKVQVASDDGMMRAGGGPGARLGLNGLLVEVIEVRDGTALLRMSGQRR</sequence>
<reference evidence="2" key="1">
    <citation type="submission" date="2021-03" db="EMBL/GenBank/DDBJ databases">
        <title>Whole genome shotgun sequence of Actinoplanes auranticolor NBRC 12245.</title>
        <authorList>
            <person name="Komaki H."/>
            <person name="Tamura T."/>
        </authorList>
    </citation>
    <scope>NUCLEOTIDE SEQUENCE</scope>
    <source>
        <strain evidence="2">NBRC 12245</strain>
    </source>
</reference>
<organism evidence="2 3">
    <name type="scientific">Actinoplanes auranticolor</name>
    <dbReference type="NCBI Taxonomy" id="47988"/>
    <lineage>
        <taxon>Bacteria</taxon>
        <taxon>Bacillati</taxon>
        <taxon>Actinomycetota</taxon>
        <taxon>Actinomycetes</taxon>
        <taxon>Micromonosporales</taxon>
        <taxon>Micromonosporaceae</taxon>
        <taxon>Actinoplanes</taxon>
    </lineage>
</organism>
<evidence type="ECO:0000313" key="2">
    <source>
        <dbReference type="EMBL" id="GIM66057.1"/>
    </source>
</evidence>
<name>A0A919S997_9ACTN</name>
<protein>
    <submittedName>
        <fullName evidence="2">Uncharacterized protein</fullName>
    </submittedName>
</protein>